<gene>
    <name evidence="3" type="ORF">TSPGSL018_14938</name>
</gene>
<evidence type="ECO:0000313" key="3">
    <source>
        <dbReference type="EMBL" id="JAC65912.1"/>
    </source>
</evidence>
<sequence>LSLSLSLSLCACMPTSTLCLLPCLVRFGVDPIAIVVTSFVVVVFFWGGGPSSIPRRPTAAPWSPRQILRVFDVNQ</sequence>
<feature type="chain" id="PRO_5001605476" evidence="2">
    <location>
        <begin position="20"/>
        <end position="75"/>
    </location>
</feature>
<evidence type="ECO:0000256" key="2">
    <source>
        <dbReference type="SAM" id="SignalP"/>
    </source>
</evidence>
<feature type="transmembrane region" description="Helical" evidence="1">
    <location>
        <begin position="29"/>
        <end position="47"/>
    </location>
</feature>
<feature type="signal peptide" evidence="2">
    <location>
        <begin position="1"/>
        <end position="19"/>
    </location>
</feature>
<dbReference type="EMBL" id="GBEZ01020785">
    <property type="protein sequence ID" value="JAC65912.1"/>
    <property type="molecule type" value="Transcribed_RNA"/>
</dbReference>
<protein>
    <submittedName>
        <fullName evidence="3">Uncharacterized protein</fullName>
    </submittedName>
</protein>
<name>A0A061QYZ4_9CHLO</name>
<organism evidence="3">
    <name type="scientific">Tetraselmis sp. GSL018</name>
    <dbReference type="NCBI Taxonomy" id="582737"/>
    <lineage>
        <taxon>Eukaryota</taxon>
        <taxon>Viridiplantae</taxon>
        <taxon>Chlorophyta</taxon>
        <taxon>core chlorophytes</taxon>
        <taxon>Chlorodendrophyceae</taxon>
        <taxon>Chlorodendrales</taxon>
        <taxon>Chlorodendraceae</taxon>
        <taxon>Tetraselmis</taxon>
    </lineage>
</organism>
<dbReference type="AlphaFoldDB" id="A0A061QYZ4"/>
<feature type="non-terminal residue" evidence="3">
    <location>
        <position position="1"/>
    </location>
</feature>
<feature type="non-terminal residue" evidence="3">
    <location>
        <position position="75"/>
    </location>
</feature>
<keyword evidence="1" id="KW-0812">Transmembrane</keyword>
<accession>A0A061QYZ4</accession>
<proteinExistence type="predicted"/>
<evidence type="ECO:0000256" key="1">
    <source>
        <dbReference type="SAM" id="Phobius"/>
    </source>
</evidence>
<keyword evidence="2" id="KW-0732">Signal</keyword>
<keyword evidence="1" id="KW-1133">Transmembrane helix</keyword>
<reference evidence="3" key="1">
    <citation type="submission" date="2014-05" db="EMBL/GenBank/DDBJ databases">
        <title>The transcriptome of the halophilic microalga Tetraselmis sp. GSL018 isolated from the Great Salt Lake, Utah.</title>
        <authorList>
            <person name="Jinkerson R.E."/>
            <person name="D'Adamo S."/>
            <person name="Posewitz M.C."/>
        </authorList>
    </citation>
    <scope>NUCLEOTIDE SEQUENCE</scope>
    <source>
        <strain evidence="3">GSL018</strain>
    </source>
</reference>
<keyword evidence="1" id="KW-0472">Membrane</keyword>